<name>A0A928V466_9GAMM</name>
<evidence type="ECO:0000313" key="2">
    <source>
        <dbReference type="EMBL" id="MBE8717528.1"/>
    </source>
</evidence>
<dbReference type="GO" id="GO:0080037">
    <property type="term" value="P:negative regulation of cytokinin-activated signaling pathway"/>
    <property type="evidence" value="ECO:0007669"/>
    <property type="project" value="InterPro"/>
</dbReference>
<dbReference type="Gene3D" id="2.120.10.80">
    <property type="entry name" value="Kelch-type beta propeller"/>
    <property type="match status" value="2"/>
</dbReference>
<dbReference type="GO" id="GO:2000762">
    <property type="term" value="P:regulation of phenylpropanoid metabolic process"/>
    <property type="evidence" value="ECO:0007669"/>
    <property type="project" value="InterPro"/>
</dbReference>
<accession>A0A928V466</accession>
<dbReference type="InterPro" id="IPR044595">
    <property type="entry name" value="KMD1-4"/>
</dbReference>
<dbReference type="Pfam" id="PF24681">
    <property type="entry name" value="Kelch_KLHDC2_KLHL20_DRC7"/>
    <property type="match status" value="1"/>
</dbReference>
<organism evidence="2 3">
    <name type="scientific">Cellvibrio polysaccharolyticus</name>
    <dbReference type="NCBI Taxonomy" id="2082724"/>
    <lineage>
        <taxon>Bacteria</taxon>
        <taxon>Pseudomonadati</taxon>
        <taxon>Pseudomonadota</taxon>
        <taxon>Gammaproteobacteria</taxon>
        <taxon>Cellvibrionales</taxon>
        <taxon>Cellvibrionaceae</taxon>
        <taxon>Cellvibrio</taxon>
    </lineage>
</organism>
<dbReference type="PANTHER" id="PTHR46407">
    <property type="entry name" value="OS02G0208700 PROTEIN"/>
    <property type="match status" value="1"/>
</dbReference>
<proteinExistence type="predicted"/>
<dbReference type="Proteomes" id="UP000652567">
    <property type="component" value="Unassembled WGS sequence"/>
</dbReference>
<evidence type="ECO:0000313" key="3">
    <source>
        <dbReference type="Proteomes" id="UP000652567"/>
    </source>
</evidence>
<comment type="caution">
    <text evidence="2">The sequence shown here is derived from an EMBL/GenBank/DDBJ whole genome shotgun (WGS) entry which is preliminary data.</text>
</comment>
<feature type="signal peptide" evidence="1">
    <location>
        <begin position="1"/>
        <end position="31"/>
    </location>
</feature>
<feature type="chain" id="PRO_5038095134" evidence="1">
    <location>
        <begin position="32"/>
        <end position="352"/>
    </location>
</feature>
<evidence type="ECO:0000256" key="1">
    <source>
        <dbReference type="SAM" id="SignalP"/>
    </source>
</evidence>
<dbReference type="InterPro" id="IPR006652">
    <property type="entry name" value="Kelch_1"/>
</dbReference>
<dbReference type="RefSeq" id="WP_193909430.1">
    <property type="nucleotide sequence ID" value="NZ_PRDL01000001.1"/>
</dbReference>
<dbReference type="EMBL" id="PRDL01000001">
    <property type="protein sequence ID" value="MBE8717528.1"/>
    <property type="molecule type" value="Genomic_DNA"/>
</dbReference>
<dbReference type="SMART" id="SM00612">
    <property type="entry name" value="Kelch"/>
    <property type="match status" value="5"/>
</dbReference>
<dbReference type="PANTHER" id="PTHR46407:SF3">
    <property type="entry name" value="OS02G0208700 PROTEIN"/>
    <property type="match status" value="1"/>
</dbReference>
<dbReference type="InterPro" id="IPR015915">
    <property type="entry name" value="Kelch-typ_b-propeller"/>
</dbReference>
<keyword evidence="1" id="KW-0732">Signal</keyword>
<keyword evidence="3" id="KW-1185">Reference proteome</keyword>
<sequence length="352" mass="37651">MPNTPLVFRQRLLSALLLSASLALLSPAVTAGVTSPQTIKAAVADAKTWRWHTVESKKAPTARHENGFVAVGDRLYLIGGRGDRPLDIYDPATGKWSLGKQPPMEIHHLQAVAYDNKLYVIGALTGGFPEEPPIANVLIYDPATDQWSTGAAIPTDRQRGTAGVVVHNDLIYVVGGNSRGHMSGFVSWLDVFDPATGKWTQLADAPHARDHFHAVVIDGKIYAAGGRTSSHDTGEVMSLTVALVDVYDIAEKRWSTLKAPLPTQRAGTSAIEMDGKLLVIGGESVNQVVAHDEVEMYDPVTEQWSSLQSLPVGRHGTQATVLNGKLYIAAGSGNRGGGPELNDNLVLSTAKN</sequence>
<dbReference type="SUPFAM" id="SSF117281">
    <property type="entry name" value="Kelch motif"/>
    <property type="match status" value="1"/>
</dbReference>
<reference evidence="2" key="1">
    <citation type="submission" date="2018-07" db="EMBL/GenBank/DDBJ databases">
        <title>Genome assembly of strain Ka43.</title>
        <authorList>
            <person name="Kukolya J."/>
            <person name="Nagy I."/>
            <person name="Horvath B."/>
            <person name="Toth A."/>
        </authorList>
    </citation>
    <scope>NUCLEOTIDE SEQUENCE</scope>
    <source>
        <strain evidence="2">KB43</strain>
    </source>
</reference>
<gene>
    <name evidence="2" type="ORF">C4F51_10030</name>
</gene>
<protein>
    <submittedName>
        <fullName evidence="2">Kelch repeat-containing protein</fullName>
    </submittedName>
</protein>
<dbReference type="AlphaFoldDB" id="A0A928V466"/>